<dbReference type="PROSITE" id="PS51409">
    <property type="entry name" value="ARGINASE_2"/>
    <property type="match status" value="1"/>
</dbReference>
<name>A0A7Y7WEX4_9PSED</name>
<proteinExistence type="inferred from homology"/>
<dbReference type="PROSITE" id="PS01053">
    <property type="entry name" value="ARGINASE_1"/>
    <property type="match status" value="1"/>
</dbReference>
<dbReference type="RefSeq" id="WP_177144349.1">
    <property type="nucleotide sequence ID" value="NZ_JACAPU010000015.1"/>
</dbReference>
<reference evidence="5 6" key="1">
    <citation type="submission" date="2020-04" db="EMBL/GenBank/DDBJ databases">
        <title>Molecular characterization of pseudomonads from Agaricus bisporus reveal novel blotch 2 pathogens in Western Europe.</title>
        <authorList>
            <person name="Taparia T."/>
            <person name="Krijger M."/>
            <person name="Haynes E."/>
            <person name="Elpinstone J.G."/>
            <person name="Noble R."/>
            <person name="Van Der Wolf J."/>
        </authorList>
    </citation>
    <scope>NUCLEOTIDE SEQUENCE [LARGE SCALE GENOMIC DNA]</scope>
    <source>
        <strain evidence="5 6">F1001</strain>
    </source>
</reference>
<dbReference type="PANTHER" id="PTHR11358:SF26">
    <property type="entry name" value="GUANIDINO ACID HYDROLASE, MITOCHONDRIAL"/>
    <property type="match status" value="1"/>
</dbReference>
<dbReference type="PIRSF" id="PIRSF036979">
    <property type="entry name" value="Arginase"/>
    <property type="match status" value="1"/>
</dbReference>
<evidence type="ECO:0000313" key="5">
    <source>
        <dbReference type="EMBL" id="NWB47678.1"/>
    </source>
</evidence>
<keyword evidence="3 4" id="KW-0378">Hydrolase</keyword>
<accession>A0A7Y7WEX4</accession>
<dbReference type="GO" id="GO:0008783">
    <property type="term" value="F:agmatinase activity"/>
    <property type="evidence" value="ECO:0007669"/>
    <property type="project" value="TreeGrafter"/>
</dbReference>
<dbReference type="InterPro" id="IPR023696">
    <property type="entry name" value="Ureohydrolase_dom_sf"/>
</dbReference>
<organism evidence="5 6">
    <name type="scientific">Pseudomonas gingeri</name>
    <dbReference type="NCBI Taxonomy" id="117681"/>
    <lineage>
        <taxon>Bacteria</taxon>
        <taxon>Pseudomonadati</taxon>
        <taxon>Pseudomonadota</taxon>
        <taxon>Gammaproteobacteria</taxon>
        <taxon>Pseudomonadales</taxon>
        <taxon>Pseudomonadaceae</taxon>
        <taxon>Pseudomonas</taxon>
    </lineage>
</organism>
<dbReference type="GO" id="GO:0046872">
    <property type="term" value="F:metal ion binding"/>
    <property type="evidence" value="ECO:0007669"/>
    <property type="project" value="UniProtKB-KW"/>
</dbReference>
<dbReference type="AlphaFoldDB" id="A0A7Y7WEX4"/>
<sequence>MSTRDKRQFDLLGVPFDGESTLGWPGSRFAPARVRESAKWINMRIQDGKVYCLETDSFMEVGEHLLVDRGDVAVVPHDTQKTFLATSQAVRQSIEAGRVPVVIGGDDSLLFPVAQGVCQALEGRIGVIHFDAHLDLMDDSVKQGRFSQSSGMRRALELEQIHAVDCIQVCERHFNFPASGRFKHDNDLIHLSAREVLRLGPQATVERILERVKGADHLFLSFDIDAIDPAFAPGAGAHEPGGISSAEALEMVELLAPHCAAMAITEVNPATDVGDMTSTLAAYLAFSFAVYGSQARG</sequence>
<evidence type="ECO:0000313" key="6">
    <source>
        <dbReference type="Proteomes" id="UP000582981"/>
    </source>
</evidence>
<comment type="caution">
    <text evidence="5">The sequence shown here is derived from an EMBL/GenBank/DDBJ whole genome shotgun (WGS) entry which is preliminary data.</text>
</comment>
<dbReference type="SUPFAM" id="SSF52768">
    <property type="entry name" value="Arginase/deacetylase"/>
    <property type="match status" value="1"/>
</dbReference>
<comment type="similarity">
    <text evidence="1">Belongs to the arginase family. Agmatinase subfamily.</text>
</comment>
<dbReference type="GO" id="GO:0033389">
    <property type="term" value="P:putrescine biosynthetic process from arginine, via agmatine"/>
    <property type="evidence" value="ECO:0007669"/>
    <property type="project" value="TreeGrafter"/>
</dbReference>
<evidence type="ECO:0000256" key="3">
    <source>
        <dbReference type="ARBA" id="ARBA00022801"/>
    </source>
</evidence>
<protein>
    <submittedName>
        <fullName evidence="5">Agmatinase family protein</fullName>
    </submittedName>
</protein>
<gene>
    <name evidence="5" type="ORF">HX829_14375</name>
</gene>
<dbReference type="EMBL" id="JACAPU010000015">
    <property type="protein sequence ID" value="NWB47678.1"/>
    <property type="molecule type" value="Genomic_DNA"/>
</dbReference>
<dbReference type="PANTHER" id="PTHR11358">
    <property type="entry name" value="ARGINASE/AGMATINASE"/>
    <property type="match status" value="1"/>
</dbReference>
<keyword evidence="2" id="KW-0479">Metal-binding</keyword>
<dbReference type="InterPro" id="IPR020855">
    <property type="entry name" value="Ureohydrolase_Mn_BS"/>
</dbReference>
<dbReference type="Pfam" id="PF00491">
    <property type="entry name" value="Arginase"/>
    <property type="match status" value="1"/>
</dbReference>
<evidence type="ECO:0000256" key="1">
    <source>
        <dbReference type="ARBA" id="ARBA00009227"/>
    </source>
</evidence>
<evidence type="ECO:0000256" key="4">
    <source>
        <dbReference type="RuleBase" id="RU003684"/>
    </source>
</evidence>
<evidence type="ECO:0000256" key="2">
    <source>
        <dbReference type="ARBA" id="ARBA00022723"/>
    </source>
</evidence>
<dbReference type="InterPro" id="IPR006035">
    <property type="entry name" value="Ureohydrolase"/>
</dbReference>
<dbReference type="PRINTS" id="PR00116">
    <property type="entry name" value="ARGINASE"/>
</dbReference>
<dbReference type="CDD" id="cd09990">
    <property type="entry name" value="Agmatinase-like"/>
    <property type="match status" value="1"/>
</dbReference>
<dbReference type="Proteomes" id="UP000582981">
    <property type="component" value="Unassembled WGS sequence"/>
</dbReference>
<dbReference type="Gene3D" id="3.40.800.10">
    <property type="entry name" value="Ureohydrolase domain"/>
    <property type="match status" value="1"/>
</dbReference>